<dbReference type="Proteomes" id="UP000582643">
    <property type="component" value="Unassembled WGS sequence"/>
</dbReference>
<feature type="compositionally biased region" description="Low complexity" evidence="1">
    <location>
        <begin position="30"/>
        <end position="40"/>
    </location>
</feature>
<evidence type="ECO:0000256" key="1">
    <source>
        <dbReference type="SAM" id="MobiDB-lite"/>
    </source>
</evidence>
<evidence type="ECO:0000313" key="2">
    <source>
        <dbReference type="EMBL" id="MBB4987027.1"/>
    </source>
</evidence>
<sequence>MFDLRIERGTPTAEELAALTAVLAARLAAADPPRAPTRLPGPRLPEYESPLSWQRAA</sequence>
<reference evidence="2 3" key="1">
    <citation type="submission" date="2020-08" db="EMBL/GenBank/DDBJ databases">
        <title>Genomic Encyclopedia of Type Strains, Phase III (KMG-III): the genomes of soil and plant-associated and newly described type strains.</title>
        <authorList>
            <person name="Whitman W."/>
        </authorList>
    </citation>
    <scope>NUCLEOTIDE SEQUENCE [LARGE SCALE GENOMIC DNA]</scope>
    <source>
        <strain evidence="2 3">SFB5A</strain>
    </source>
</reference>
<gene>
    <name evidence="2" type="ORF">GGE06_007999</name>
</gene>
<dbReference type="GO" id="GO:0004658">
    <property type="term" value="F:propionyl-CoA carboxylase activity"/>
    <property type="evidence" value="ECO:0007669"/>
    <property type="project" value="InterPro"/>
</dbReference>
<accession>A0A7W7UA48</accession>
<comment type="caution">
    <text evidence="2">The sequence shown here is derived from an EMBL/GenBank/DDBJ whole genome shotgun (WGS) entry which is preliminary data.</text>
</comment>
<evidence type="ECO:0000313" key="3">
    <source>
        <dbReference type="Proteomes" id="UP000582643"/>
    </source>
</evidence>
<dbReference type="AlphaFoldDB" id="A0A7W7UA48"/>
<proteinExistence type="predicted"/>
<name>A0A7W7UA48_9ACTN</name>
<dbReference type="Pfam" id="PF13822">
    <property type="entry name" value="ACC_epsilon"/>
    <property type="match status" value="1"/>
</dbReference>
<dbReference type="RefSeq" id="WP_184933057.1">
    <property type="nucleotide sequence ID" value="NZ_JACHJY010000016.1"/>
</dbReference>
<evidence type="ECO:0008006" key="4">
    <source>
        <dbReference type="Google" id="ProtNLM"/>
    </source>
</evidence>
<keyword evidence="3" id="KW-1185">Reference proteome</keyword>
<dbReference type="GO" id="GO:0003989">
    <property type="term" value="F:acetyl-CoA carboxylase activity"/>
    <property type="evidence" value="ECO:0007669"/>
    <property type="project" value="InterPro"/>
</dbReference>
<dbReference type="InterPro" id="IPR032716">
    <property type="entry name" value="ACC_epsilon"/>
</dbReference>
<feature type="region of interest" description="Disordered" evidence="1">
    <location>
        <begin position="30"/>
        <end position="57"/>
    </location>
</feature>
<protein>
    <recommendedName>
        <fullName evidence="4">Acyl-CoA carboxylase subunit epsilon</fullName>
    </recommendedName>
</protein>
<dbReference type="EMBL" id="JACHJY010000016">
    <property type="protein sequence ID" value="MBB4987027.1"/>
    <property type="molecule type" value="Genomic_DNA"/>
</dbReference>
<organism evidence="2 3">
    <name type="scientific">Streptomyces nymphaeiformis</name>
    <dbReference type="NCBI Taxonomy" id="2663842"/>
    <lineage>
        <taxon>Bacteria</taxon>
        <taxon>Bacillati</taxon>
        <taxon>Actinomycetota</taxon>
        <taxon>Actinomycetes</taxon>
        <taxon>Kitasatosporales</taxon>
        <taxon>Streptomycetaceae</taxon>
        <taxon>Streptomyces</taxon>
    </lineage>
</organism>